<evidence type="ECO:0000313" key="16">
    <source>
        <dbReference type="EMBL" id="KAH0821575.1"/>
    </source>
</evidence>
<dbReference type="PANTHER" id="PTHR24292:SF54">
    <property type="entry name" value="CYP9F3-RELATED"/>
    <property type="match status" value="1"/>
</dbReference>
<dbReference type="GO" id="GO:0016705">
    <property type="term" value="F:oxidoreductase activity, acting on paired donors, with incorporation or reduction of molecular oxygen"/>
    <property type="evidence" value="ECO:0007669"/>
    <property type="project" value="InterPro"/>
</dbReference>
<dbReference type="InterPro" id="IPR002403">
    <property type="entry name" value="Cyt_P450_E_grp-IV"/>
</dbReference>
<evidence type="ECO:0000256" key="2">
    <source>
        <dbReference type="ARBA" id="ARBA00003690"/>
    </source>
</evidence>
<comment type="cofactor">
    <cofactor evidence="1 14">
        <name>heme</name>
        <dbReference type="ChEBI" id="CHEBI:30413"/>
    </cofactor>
</comment>
<dbReference type="InterPro" id="IPR050476">
    <property type="entry name" value="Insect_CytP450_Detox"/>
</dbReference>
<keyword evidence="7 14" id="KW-0479">Metal-binding</keyword>
<gene>
    <name evidence="16" type="ORF">GEV33_001217</name>
</gene>
<evidence type="ECO:0000313" key="17">
    <source>
        <dbReference type="Proteomes" id="UP000719412"/>
    </source>
</evidence>
<organism evidence="16 17">
    <name type="scientific">Tenebrio molitor</name>
    <name type="common">Yellow mealworm beetle</name>
    <dbReference type="NCBI Taxonomy" id="7067"/>
    <lineage>
        <taxon>Eukaryota</taxon>
        <taxon>Metazoa</taxon>
        <taxon>Ecdysozoa</taxon>
        <taxon>Arthropoda</taxon>
        <taxon>Hexapoda</taxon>
        <taxon>Insecta</taxon>
        <taxon>Pterygota</taxon>
        <taxon>Neoptera</taxon>
        <taxon>Endopterygota</taxon>
        <taxon>Coleoptera</taxon>
        <taxon>Polyphaga</taxon>
        <taxon>Cucujiformia</taxon>
        <taxon>Tenebrionidae</taxon>
        <taxon>Tenebrio</taxon>
    </lineage>
</organism>
<evidence type="ECO:0008006" key="18">
    <source>
        <dbReference type="Google" id="ProtNLM"/>
    </source>
</evidence>
<dbReference type="Pfam" id="PF00067">
    <property type="entry name" value="p450"/>
    <property type="match status" value="1"/>
</dbReference>
<dbReference type="InterPro" id="IPR036396">
    <property type="entry name" value="Cyt_P450_sf"/>
</dbReference>
<dbReference type="InterPro" id="IPR001128">
    <property type="entry name" value="Cyt_P450"/>
</dbReference>
<evidence type="ECO:0000256" key="5">
    <source>
        <dbReference type="ARBA" id="ARBA00010617"/>
    </source>
</evidence>
<dbReference type="EMBL" id="JABDTM020007244">
    <property type="protein sequence ID" value="KAH0821575.1"/>
    <property type="molecule type" value="Genomic_DNA"/>
</dbReference>
<reference evidence="16" key="1">
    <citation type="journal article" date="2020" name="J Insects Food Feed">
        <title>The yellow mealworm (Tenebrio molitor) genome: a resource for the emerging insects as food and feed industry.</title>
        <authorList>
            <person name="Eriksson T."/>
            <person name="Andere A."/>
            <person name="Kelstrup H."/>
            <person name="Emery V."/>
            <person name="Picard C."/>
        </authorList>
    </citation>
    <scope>NUCLEOTIDE SEQUENCE</scope>
    <source>
        <strain evidence="16">Stoneville</strain>
        <tissue evidence="16">Whole head</tissue>
    </source>
</reference>
<dbReference type="AlphaFoldDB" id="A0A8J6HMQ3"/>
<evidence type="ECO:0000256" key="12">
    <source>
        <dbReference type="ARBA" id="ARBA00023033"/>
    </source>
</evidence>
<evidence type="ECO:0000256" key="6">
    <source>
        <dbReference type="ARBA" id="ARBA00022617"/>
    </source>
</evidence>
<dbReference type="PRINTS" id="PR00465">
    <property type="entry name" value="EP450IV"/>
</dbReference>
<protein>
    <recommendedName>
        <fullName evidence="18">Cytochrome P450 monooxygenase</fullName>
    </recommendedName>
</protein>
<keyword evidence="13" id="KW-0472">Membrane</keyword>
<dbReference type="GO" id="GO:0005789">
    <property type="term" value="C:endoplasmic reticulum membrane"/>
    <property type="evidence" value="ECO:0007669"/>
    <property type="project" value="UniProtKB-SubCell"/>
</dbReference>
<sequence>MTQMSKSVGNLFGIQVFPKRATEFFRRIVKDNIEKREAEGIVRPDLIHLLMEARKGKLKPESGGDNREGFAAVEESQIEPSRKEVELSDEHILAQAMLFFFAAFDTVSTAASFMAYELALNPDIQKKLQEEIDSVKSKHDGTIPYDALLSMKYLDQVVSETLRKWPPNFETDRLCVKDYLIPSTNPDEKGFLVKKGIVALVPMMALQRDPQYYPEPDRFDPERFNDENKSKVVPGTYLPFGMGPRNCIGSRFALLEIKSVFCHLLGKFDITPYDKTEIPMKLSSKHFNMQPEKGFWLRFNLRKEGSS</sequence>
<name>A0A8J6HMQ3_TENMO</name>
<dbReference type="PANTHER" id="PTHR24292">
    <property type="entry name" value="CYTOCHROME P450"/>
    <property type="match status" value="1"/>
</dbReference>
<comment type="caution">
    <text evidence="16">The sequence shown here is derived from an EMBL/GenBank/DDBJ whole genome shotgun (WGS) entry which is preliminary data.</text>
</comment>
<keyword evidence="8" id="KW-0256">Endoplasmic reticulum</keyword>
<evidence type="ECO:0000256" key="9">
    <source>
        <dbReference type="ARBA" id="ARBA00022848"/>
    </source>
</evidence>
<dbReference type="CDD" id="cd11056">
    <property type="entry name" value="CYP6-like"/>
    <property type="match status" value="1"/>
</dbReference>
<evidence type="ECO:0000256" key="10">
    <source>
        <dbReference type="ARBA" id="ARBA00023002"/>
    </source>
</evidence>
<dbReference type="GO" id="GO:0020037">
    <property type="term" value="F:heme binding"/>
    <property type="evidence" value="ECO:0007669"/>
    <property type="project" value="InterPro"/>
</dbReference>
<evidence type="ECO:0000256" key="11">
    <source>
        <dbReference type="ARBA" id="ARBA00023004"/>
    </source>
</evidence>
<keyword evidence="11 14" id="KW-0408">Iron</keyword>
<evidence type="ECO:0000256" key="4">
    <source>
        <dbReference type="ARBA" id="ARBA00004406"/>
    </source>
</evidence>
<feature type="binding site" description="axial binding residue" evidence="14">
    <location>
        <position position="247"/>
    </location>
    <ligand>
        <name>heme</name>
        <dbReference type="ChEBI" id="CHEBI:30413"/>
    </ligand>
    <ligandPart>
        <name>Fe</name>
        <dbReference type="ChEBI" id="CHEBI:18248"/>
    </ligandPart>
</feature>
<keyword evidence="9" id="KW-0492">Microsome</keyword>
<dbReference type="GO" id="GO:0005506">
    <property type="term" value="F:iron ion binding"/>
    <property type="evidence" value="ECO:0007669"/>
    <property type="project" value="InterPro"/>
</dbReference>
<dbReference type="Proteomes" id="UP000719412">
    <property type="component" value="Unassembled WGS sequence"/>
</dbReference>
<evidence type="ECO:0000256" key="14">
    <source>
        <dbReference type="PIRSR" id="PIRSR602403-1"/>
    </source>
</evidence>
<dbReference type="GO" id="GO:0004497">
    <property type="term" value="F:monooxygenase activity"/>
    <property type="evidence" value="ECO:0007669"/>
    <property type="project" value="UniProtKB-KW"/>
</dbReference>
<keyword evidence="17" id="KW-1185">Reference proteome</keyword>
<dbReference type="PRINTS" id="PR00385">
    <property type="entry name" value="P450"/>
</dbReference>
<keyword evidence="6 14" id="KW-0349">Heme</keyword>
<comment type="function">
    <text evidence="2">May be involved in the metabolism of insect hormones and in the breakdown of synthetic insecticides.</text>
</comment>
<evidence type="ECO:0000256" key="3">
    <source>
        <dbReference type="ARBA" id="ARBA00004174"/>
    </source>
</evidence>
<evidence type="ECO:0000256" key="13">
    <source>
        <dbReference type="ARBA" id="ARBA00023136"/>
    </source>
</evidence>
<accession>A0A8J6HMQ3</accession>
<dbReference type="InterPro" id="IPR017972">
    <property type="entry name" value="Cyt_P450_CS"/>
</dbReference>
<dbReference type="Gene3D" id="1.10.630.10">
    <property type="entry name" value="Cytochrome P450"/>
    <property type="match status" value="1"/>
</dbReference>
<proteinExistence type="inferred from homology"/>
<dbReference type="SUPFAM" id="SSF48264">
    <property type="entry name" value="Cytochrome P450"/>
    <property type="match status" value="1"/>
</dbReference>
<evidence type="ECO:0000256" key="15">
    <source>
        <dbReference type="RuleBase" id="RU000461"/>
    </source>
</evidence>
<reference evidence="16" key="2">
    <citation type="submission" date="2021-08" db="EMBL/GenBank/DDBJ databases">
        <authorList>
            <person name="Eriksson T."/>
        </authorList>
    </citation>
    <scope>NUCLEOTIDE SEQUENCE</scope>
    <source>
        <strain evidence="16">Stoneville</strain>
        <tissue evidence="16">Whole head</tissue>
    </source>
</reference>
<evidence type="ECO:0000256" key="7">
    <source>
        <dbReference type="ARBA" id="ARBA00022723"/>
    </source>
</evidence>
<dbReference type="FunFam" id="1.10.630.10:FF:000182">
    <property type="entry name" value="Cytochrome P450 3A4"/>
    <property type="match status" value="1"/>
</dbReference>
<comment type="subcellular location">
    <subcellularLocation>
        <location evidence="4">Endoplasmic reticulum membrane</location>
        <topology evidence="4">Peripheral membrane protein</topology>
    </subcellularLocation>
    <subcellularLocation>
        <location evidence="3">Microsome membrane</location>
        <topology evidence="3">Peripheral membrane protein</topology>
    </subcellularLocation>
</comment>
<dbReference type="PROSITE" id="PS00086">
    <property type="entry name" value="CYTOCHROME_P450"/>
    <property type="match status" value="1"/>
</dbReference>
<evidence type="ECO:0000256" key="8">
    <source>
        <dbReference type="ARBA" id="ARBA00022824"/>
    </source>
</evidence>
<comment type="similarity">
    <text evidence="5 15">Belongs to the cytochrome P450 family.</text>
</comment>
<keyword evidence="10 15" id="KW-0560">Oxidoreductase</keyword>
<keyword evidence="12 15" id="KW-0503">Monooxygenase</keyword>
<evidence type="ECO:0000256" key="1">
    <source>
        <dbReference type="ARBA" id="ARBA00001971"/>
    </source>
</evidence>